<dbReference type="AlphaFoldDB" id="A0A1M5JWB5"/>
<dbReference type="OrthoDB" id="1490915at2"/>
<evidence type="ECO:0000313" key="1">
    <source>
        <dbReference type="EMBL" id="SHG44695.1"/>
    </source>
</evidence>
<dbReference type="RefSeq" id="WP_072880874.1">
    <property type="nucleotide sequence ID" value="NZ_FQVT01000012.1"/>
</dbReference>
<evidence type="ECO:0000313" key="2">
    <source>
        <dbReference type="Proteomes" id="UP000183945"/>
    </source>
</evidence>
<sequence length="291" mass="33509">MSLKLKLKTSFFKILDKLPPKIGYAMYHQTQQLLGSSSLQKKLKSNLNSYRLLKKICKKIGFSLRAKTVLEIGSGWVPAMPYFMLYLGKARAVATYDLNLHYNKRNIRGFNALFTSEFGIPVAAAANSRYALPESVAYYPKTNLISSELPEVDVVFSRFVLEHVIPQDLKLMHKKFKNELKEGTYIIHLISPSDHRAYVDKNLSLQDFLQYSEAEWQQKQTKFDYHNRLRLPEYLSIFEAAGLEVTHLDYSTPNKNSAVYKKFKALQLHKDYTHFTDKELTAGAINVVLKV</sequence>
<protein>
    <recommendedName>
        <fullName evidence="3">Methyltransferase domain-containing protein</fullName>
    </recommendedName>
</protein>
<dbReference type="EMBL" id="FQVT01000012">
    <property type="protein sequence ID" value="SHG44695.1"/>
    <property type="molecule type" value="Genomic_DNA"/>
</dbReference>
<dbReference type="STRING" id="1073325.SAMN05444483_11262"/>
<reference evidence="2" key="1">
    <citation type="submission" date="2016-11" db="EMBL/GenBank/DDBJ databases">
        <authorList>
            <person name="Varghese N."/>
            <person name="Submissions S."/>
        </authorList>
    </citation>
    <scope>NUCLEOTIDE SEQUENCE [LARGE SCALE GENOMIC DNA]</scope>
    <source>
        <strain evidence="2">DSM 24579</strain>
    </source>
</reference>
<accession>A0A1M5JWB5</accession>
<keyword evidence="2" id="KW-1185">Reference proteome</keyword>
<dbReference type="InterPro" id="IPR029063">
    <property type="entry name" value="SAM-dependent_MTases_sf"/>
</dbReference>
<organism evidence="1 2">
    <name type="scientific">Salegentibacter echinorum</name>
    <dbReference type="NCBI Taxonomy" id="1073325"/>
    <lineage>
        <taxon>Bacteria</taxon>
        <taxon>Pseudomonadati</taxon>
        <taxon>Bacteroidota</taxon>
        <taxon>Flavobacteriia</taxon>
        <taxon>Flavobacteriales</taxon>
        <taxon>Flavobacteriaceae</taxon>
        <taxon>Salegentibacter</taxon>
    </lineage>
</organism>
<dbReference type="SUPFAM" id="SSF53335">
    <property type="entry name" value="S-adenosyl-L-methionine-dependent methyltransferases"/>
    <property type="match status" value="1"/>
</dbReference>
<dbReference type="Gene3D" id="3.40.50.150">
    <property type="entry name" value="Vaccinia Virus protein VP39"/>
    <property type="match status" value="1"/>
</dbReference>
<dbReference type="Proteomes" id="UP000183945">
    <property type="component" value="Unassembled WGS sequence"/>
</dbReference>
<gene>
    <name evidence="1" type="ORF">SAMN05444483_11262</name>
</gene>
<evidence type="ECO:0008006" key="3">
    <source>
        <dbReference type="Google" id="ProtNLM"/>
    </source>
</evidence>
<proteinExistence type="predicted"/>
<name>A0A1M5JWB5_SALEC</name>